<evidence type="ECO:0000313" key="8">
    <source>
        <dbReference type="Proteomes" id="UP000013111"/>
    </source>
</evidence>
<evidence type="ECO:0000256" key="2">
    <source>
        <dbReference type="ARBA" id="ARBA00023125"/>
    </source>
</evidence>
<dbReference type="InterPro" id="IPR016032">
    <property type="entry name" value="Sig_transdc_resp-reg_C-effctor"/>
</dbReference>
<dbReference type="PANTHER" id="PTHR43214">
    <property type="entry name" value="TWO-COMPONENT RESPONSE REGULATOR"/>
    <property type="match status" value="1"/>
</dbReference>
<dbReference type="GO" id="GO:0003677">
    <property type="term" value="F:DNA binding"/>
    <property type="evidence" value="ECO:0007669"/>
    <property type="project" value="UniProtKB-KW"/>
</dbReference>
<name>A0A830ZXD0_ERWAM</name>
<keyword evidence="2" id="KW-0238">DNA-binding</keyword>
<dbReference type="SUPFAM" id="SSF46894">
    <property type="entry name" value="C-terminal effector domain of the bipartite response regulators"/>
    <property type="match status" value="1"/>
</dbReference>
<feature type="modified residue" description="4-aspartylphosphate" evidence="4">
    <location>
        <position position="58"/>
    </location>
</feature>
<evidence type="ECO:0000256" key="1">
    <source>
        <dbReference type="ARBA" id="ARBA00023015"/>
    </source>
</evidence>
<keyword evidence="1" id="KW-0805">Transcription regulation</keyword>
<dbReference type="PROSITE" id="PS50110">
    <property type="entry name" value="RESPONSE_REGULATORY"/>
    <property type="match status" value="1"/>
</dbReference>
<dbReference type="InterPro" id="IPR039420">
    <property type="entry name" value="WalR-like"/>
</dbReference>
<evidence type="ECO:0000259" key="6">
    <source>
        <dbReference type="PROSITE" id="PS50110"/>
    </source>
</evidence>
<dbReference type="PANTHER" id="PTHR43214:SF41">
    <property type="entry name" value="NITRATE_NITRITE RESPONSE REGULATOR PROTEIN NARP"/>
    <property type="match status" value="1"/>
</dbReference>
<dbReference type="PRINTS" id="PR00038">
    <property type="entry name" value="HTHLUXR"/>
</dbReference>
<sequence>MEAQKYSVLIVDDHPLLRRGLHQLLAMEPRFEVIAEAGDGEEALFKARQLLPHLILLDLKMQGMSGLETLKALRSSGISSRVVVLTASALSRDFTALQQAGAEGYLLKDSEPEDLLAQIIEVAEGRVARSPCLQASGPVESWKCDPLAILTAREQEVLKEVASGLPNKQVAENLAISEQTVKVHIRNVLRKLNVRSRVAATVLWLEFCR</sequence>
<comment type="caution">
    <text evidence="7">The sequence shown here is derived from an EMBL/GenBank/DDBJ whole genome shotgun (WGS) entry which is preliminary data.</text>
</comment>
<reference evidence="7 8" key="2">
    <citation type="submission" date="2013-04" db="EMBL/GenBank/DDBJ databases">
        <title>Comparative genomics of 12 strains of Erwinia amylovora identifies a pan-genome with a large conserved core and provides insights into host specificity.</title>
        <authorList>
            <person name="Mann R.A."/>
            <person name="Smits T.H.M."/>
            <person name="Buehlmann A."/>
            <person name="Blom J."/>
            <person name="Goesmann A."/>
            <person name="Frey J.E."/>
            <person name="Plummer K.M."/>
            <person name="Beer S.V."/>
            <person name="Luck J."/>
            <person name="Duffy B."/>
            <person name="Rodoni B."/>
        </authorList>
    </citation>
    <scope>NUCLEOTIDE SEQUENCE [LARGE SCALE GENOMIC DNA]</scope>
    <source>
        <strain evidence="8">CFBP 1232</strain>
    </source>
</reference>
<dbReference type="InterPro" id="IPR001789">
    <property type="entry name" value="Sig_transdc_resp-reg_receiver"/>
</dbReference>
<dbReference type="GeneID" id="97606707"/>
<dbReference type="InterPro" id="IPR011006">
    <property type="entry name" value="CheY-like_superfamily"/>
</dbReference>
<reference evidence="7 8" key="1">
    <citation type="submission" date="2012-11" db="EMBL/GenBank/DDBJ databases">
        <authorList>
            <person name="Linke B."/>
        </authorList>
    </citation>
    <scope>NUCLEOTIDE SEQUENCE [LARGE SCALE GENOMIC DNA]</scope>
    <source>
        <strain evidence="8">CFBP 1232</strain>
    </source>
</reference>
<organism evidence="7 8">
    <name type="scientific">Erwinia amylovora NBRC 12687 = CFBP 1232</name>
    <dbReference type="NCBI Taxonomy" id="1219359"/>
    <lineage>
        <taxon>Bacteria</taxon>
        <taxon>Pseudomonadati</taxon>
        <taxon>Pseudomonadota</taxon>
        <taxon>Gammaproteobacteria</taxon>
        <taxon>Enterobacterales</taxon>
        <taxon>Erwiniaceae</taxon>
        <taxon>Erwinia</taxon>
    </lineage>
</organism>
<dbReference type="PROSITE" id="PS50043">
    <property type="entry name" value="HTH_LUXR_2"/>
    <property type="match status" value="1"/>
</dbReference>
<keyword evidence="3" id="KW-0804">Transcription</keyword>
<dbReference type="GO" id="GO:0000160">
    <property type="term" value="P:phosphorelay signal transduction system"/>
    <property type="evidence" value="ECO:0007669"/>
    <property type="project" value="InterPro"/>
</dbReference>
<dbReference type="Pfam" id="PF00072">
    <property type="entry name" value="Response_reg"/>
    <property type="match status" value="1"/>
</dbReference>
<dbReference type="SMART" id="SM00421">
    <property type="entry name" value="HTH_LUXR"/>
    <property type="match status" value="1"/>
</dbReference>
<gene>
    <name evidence="7" type="ORF">BN437_2599</name>
</gene>
<proteinExistence type="predicted"/>
<dbReference type="Gene3D" id="3.40.50.2300">
    <property type="match status" value="1"/>
</dbReference>
<evidence type="ECO:0000259" key="5">
    <source>
        <dbReference type="PROSITE" id="PS50043"/>
    </source>
</evidence>
<dbReference type="GO" id="GO:0006355">
    <property type="term" value="P:regulation of DNA-templated transcription"/>
    <property type="evidence" value="ECO:0007669"/>
    <property type="project" value="InterPro"/>
</dbReference>
<dbReference type="Pfam" id="PF00196">
    <property type="entry name" value="GerE"/>
    <property type="match status" value="1"/>
</dbReference>
<dbReference type="EMBL" id="CAPB01000025">
    <property type="protein sequence ID" value="CCO94509.1"/>
    <property type="molecule type" value="Genomic_DNA"/>
</dbReference>
<evidence type="ECO:0000313" key="7">
    <source>
        <dbReference type="EMBL" id="CCO94509.1"/>
    </source>
</evidence>
<dbReference type="Proteomes" id="UP000013111">
    <property type="component" value="Unassembled WGS sequence"/>
</dbReference>
<accession>A0A830ZXD0</accession>
<protein>
    <submittedName>
        <fullName evidence="7">Nitrate/nitrite response regulator protein homolog</fullName>
    </submittedName>
</protein>
<dbReference type="AlphaFoldDB" id="A0A830ZXD0"/>
<dbReference type="InterPro" id="IPR000792">
    <property type="entry name" value="Tscrpt_reg_LuxR_C"/>
</dbReference>
<feature type="domain" description="HTH luxR-type" evidence="5">
    <location>
        <begin position="143"/>
        <end position="209"/>
    </location>
</feature>
<feature type="domain" description="Response regulatory" evidence="6">
    <location>
        <begin position="7"/>
        <end position="123"/>
    </location>
</feature>
<dbReference type="SUPFAM" id="SSF52172">
    <property type="entry name" value="CheY-like"/>
    <property type="match status" value="1"/>
</dbReference>
<evidence type="ECO:0000256" key="3">
    <source>
        <dbReference type="ARBA" id="ARBA00023163"/>
    </source>
</evidence>
<dbReference type="RefSeq" id="WP_004158956.1">
    <property type="nucleotide sequence ID" value="NZ_BAYW01000024.1"/>
</dbReference>
<dbReference type="SMART" id="SM00448">
    <property type="entry name" value="REC"/>
    <property type="match status" value="1"/>
</dbReference>
<evidence type="ECO:0000256" key="4">
    <source>
        <dbReference type="PROSITE-ProRule" id="PRU00169"/>
    </source>
</evidence>
<keyword evidence="4" id="KW-0597">Phosphoprotein</keyword>
<dbReference type="CDD" id="cd06170">
    <property type="entry name" value="LuxR_C_like"/>
    <property type="match status" value="1"/>
</dbReference>
<dbReference type="PROSITE" id="PS00622">
    <property type="entry name" value="HTH_LUXR_1"/>
    <property type="match status" value="1"/>
</dbReference>